<proteinExistence type="predicted"/>
<keyword evidence="2" id="KW-1185">Reference proteome</keyword>
<reference evidence="1" key="1">
    <citation type="submission" date="2020-05" db="EMBL/GenBank/DDBJ databases">
        <title>Large-scale comparative analyses of tick genomes elucidate their genetic diversity and vector capacities.</title>
        <authorList>
            <person name="Jia N."/>
            <person name="Wang J."/>
            <person name="Shi W."/>
            <person name="Du L."/>
            <person name="Sun Y."/>
            <person name="Zhan W."/>
            <person name="Jiang J."/>
            <person name="Wang Q."/>
            <person name="Zhang B."/>
            <person name="Ji P."/>
            <person name="Sakyi L.B."/>
            <person name="Cui X."/>
            <person name="Yuan T."/>
            <person name="Jiang B."/>
            <person name="Yang W."/>
            <person name="Lam T.T.-Y."/>
            <person name="Chang Q."/>
            <person name="Ding S."/>
            <person name="Wang X."/>
            <person name="Zhu J."/>
            <person name="Ruan X."/>
            <person name="Zhao L."/>
            <person name="Wei J."/>
            <person name="Que T."/>
            <person name="Du C."/>
            <person name="Cheng J."/>
            <person name="Dai P."/>
            <person name="Han X."/>
            <person name="Huang E."/>
            <person name="Gao Y."/>
            <person name="Liu J."/>
            <person name="Shao H."/>
            <person name="Ye R."/>
            <person name="Li L."/>
            <person name="Wei W."/>
            <person name="Wang X."/>
            <person name="Wang C."/>
            <person name="Yang T."/>
            <person name="Huo Q."/>
            <person name="Li W."/>
            <person name="Guo W."/>
            <person name="Chen H."/>
            <person name="Zhou L."/>
            <person name="Ni X."/>
            <person name="Tian J."/>
            <person name="Zhou Y."/>
            <person name="Sheng Y."/>
            <person name="Liu T."/>
            <person name="Pan Y."/>
            <person name="Xia L."/>
            <person name="Li J."/>
            <person name="Zhao F."/>
            <person name="Cao W."/>
        </authorList>
    </citation>
    <scope>NUCLEOTIDE SEQUENCE</scope>
    <source>
        <strain evidence="1">Dsil-2018</strain>
    </source>
</reference>
<organism evidence="1 2">
    <name type="scientific">Dermacentor silvarum</name>
    <name type="common">Tick</name>
    <dbReference type="NCBI Taxonomy" id="543639"/>
    <lineage>
        <taxon>Eukaryota</taxon>
        <taxon>Metazoa</taxon>
        <taxon>Ecdysozoa</taxon>
        <taxon>Arthropoda</taxon>
        <taxon>Chelicerata</taxon>
        <taxon>Arachnida</taxon>
        <taxon>Acari</taxon>
        <taxon>Parasitiformes</taxon>
        <taxon>Ixodida</taxon>
        <taxon>Ixodoidea</taxon>
        <taxon>Ixodidae</taxon>
        <taxon>Rhipicephalinae</taxon>
        <taxon>Dermacentor</taxon>
    </lineage>
</organism>
<comment type="caution">
    <text evidence="1">The sequence shown here is derived from an EMBL/GenBank/DDBJ whole genome shotgun (WGS) entry which is preliminary data.</text>
</comment>
<accession>A0ACB8C378</accession>
<dbReference type="Proteomes" id="UP000821865">
    <property type="component" value="Chromosome 9"/>
</dbReference>
<gene>
    <name evidence="1" type="ORF">HPB49_010894</name>
</gene>
<dbReference type="EMBL" id="CM023478">
    <property type="protein sequence ID" value="KAH7933250.1"/>
    <property type="molecule type" value="Genomic_DNA"/>
</dbReference>
<name>A0ACB8C378_DERSI</name>
<evidence type="ECO:0000313" key="2">
    <source>
        <dbReference type="Proteomes" id="UP000821865"/>
    </source>
</evidence>
<evidence type="ECO:0000313" key="1">
    <source>
        <dbReference type="EMBL" id="KAH7933250.1"/>
    </source>
</evidence>
<protein>
    <submittedName>
        <fullName evidence="1">Uncharacterized protein</fullName>
    </submittedName>
</protein>
<sequence length="212" mass="23764">MGRMGSTSAPHRSHIFGEITSASRFYVIIVCLKSARALSKRGCPAKPTTLVARPSKGFGRRTAADGERVKQYRRRNSSTEASEDEDTEIRESQGLLPAAEENEEDNEPWINVTSRARRRRLQTRSTTPQLSRTPPKPVLHQSRPAMRKPRQPPLPADDYKLAVRPRNSLQLNKPSSAVLPLEEDRATLLNLQRDRPQRGGLPAPATTPKCRE</sequence>